<dbReference type="InterPro" id="IPR009562">
    <property type="entry name" value="DUF1178"/>
</dbReference>
<evidence type="ECO:0000256" key="1">
    <source>
        <dbReference type="SAM" id="MobiDB-lite"/>
    </source>
</evidence>
<proteinExistence type="predicted"/>
<gene>
    <name evidence="2" type="ORF">E1B25_16800</name>
</gene>
<comment type="caution">
    <text evidence="2">The sequence shown here is derived from an EMBL/GenBank/DDBJ whole genome shotgun (WGS) entry which is preliminary data.</text>
</comment>
<dbReference type="RefSeq" id="WP_132830681.1">
    <property type="nucleotide sequence ID" value="NZ_SMFP01000012.1"/>
</dbReference>
<organism evidence="2 3">
    <name type="scientific">Antarcticimicrobium sediminis</name>
    <dbReference type="NCBI Taxonomy" id="2546227"/>
    <lineage>
        <taxon>Bacteria</taxon>
        <taxon>Pseudomonadati</taxon>
        <taxon>Pseudomonadota</taxon>
        <taxon>Alphaproteobacteria</taxon>
        <taxon>Rhodobacterales</taxon>
        <taxon>Paracoccaceae</taxon>
        <taxon>Antarcticimicrobium</taxon>
    </lineage>
</organism>
<dbReference type="OrthoDB" id="9799894at2"/>
<dbReference type="Pfam" id="PF06676">
    <property type="entry name" value="DUF1178"/>
    <property type="match status" value="1"/>
</dbReference>
<feature type="region of interest" description="Disordered" evidence="1">
    <location>
        <begin position="46"/>
        <end position="84"/>
    </location>
</feature>
<dbReference type="EMBL" id="SMFP01000012">
    <property type="protein sequence ID" value="TDE35614.1"/>
    <property type="molecule type" value="Genomic_DNA"/>
</dbReference>
<reference evidence="2 3" key="1">
    <citation type="submission" date="2019-03" db="EMBL/GenBank/DDBJ databases">
        <authorList>
            <person name="Zhang S."/>
        </authorList>
    </citation>
    <scope>NUCLEOTIDE SEQUENCE [LARGE SCALE GENOMIC DNA]</scope>
    <source>
        <strain evidence="2 3">S4J41</strain>
    </source>
</reference>
<dbReference type="Proteomes" id="UP000294662">
    <property type="component" value="Unassembled WGS sequence"/>
</dbReference>
<name>A0A4R5EM16_9RHOB</name>
<evidence type="ECO:0000313" key="3">
    <source>
        <dbReference type="Proteomes" id="UP000294662"/>
    </source>
</evidence>
<dbReference type="PIRSF" id="PIRSF032131">
    <property type="entry name" value="UCP032131"/>
    <property type="match status" value="1"/>
</dbReference>
<feature type="compositionally biased region" description="Basic and acidic residues" evidence="1">
    <location>
        <begin position="52"/>
        <end position="71"/>
    </location>
</feature>
<accession>A0A4R5EM16</accession>
<keyword evidence="3" id="KW-1185">Reference proteome</keyword>
<sequence>MIQYALKCADGHDFDSWFQSAAAYDKLAAAGMVQCSICGSGKVEKAMMTPRVRPERQIADAPEPKTPDRPLSKPSNAAEQALSELRRKVEEGSDYVGVNFASEARAMHQGDAPERPIYGEAKLEEARALVEEGIPIAPLPFLPNRKVN</sequence>
<dbReference type="AlphaFoldDB" id="A0A4R5EM16"/>
<evidence type="ECO:0000313" key="2">
    <source>
        <dbReference type="EMBL" id="TDE35614.1"/>
    </source>
</evidence>
<protein>
    <submittedName>
        <fullName evidence="2">DUF1178 family protein</fullName>
    </submittedName>
</protein>